<dbReference type="EMBL" id="HG793126">
    <property type="protein sequence ID" value="CDK25493.1"/>
    <property type="molecule type" value="Genomic_DNA"/>
</dbReference>
<feature type="transmembrane region" description="Helical" evidence="1">
    <location>
        <begin position="158"/>
        <end position="182"/>
    </location>
</feature>
<dbReference type="GeneID" id="34518893"/>
<reference evidence="2" key="2">
    <citation type="submission" date="2014-02" db="EMBL/GenBank/DDBJ databases">
        <title>Complete DNA sequence of /Kuraishia capsulata/ illustrates novel genomic features among budding yeasts (/Saccharomycotina/).</title>
        <authorList>
            <person name="Morales L."/>
            <person name="Noel B."/>
            <person name="Porcel B."/>
            <person name="Marcet-Houben M."/>
            <person name="Hullo M-F."/>
            <person name="Sacerdot C."/>
            <person name="Tekaia F."/>
            <person name="Leh-Louis V."/>
            <person name="Despons L."/>
            <person name="Khanna V."/>
            <person name="Aury J-M."/>
            <person name="Barbe V."/>
            <person name="Couloux A."/>
            <person name="Labadie K."/>
            <person name="Pelletier E."/>
            <person name="Souciet J-L."/>
            <person name="Boekhout T."/>
            <person name="Gabaldon T."/>
            <person name="Wincker P."/>
            <person name="Dujon B."/>
        </authorList>
    </citation>
    <scope>NUCLEOTIDE SEQUENCE</scope>
    <source>
        <strain evidence="2">CBS 1993</strain>
    </source>
</reference>
<accession>W6MI17</accession>
<evidence type="ECO:0000256" key="1">
    <source>
        <dbReference type="SAM" id="Phobius"/>
    </source>
</evidence>
<feature type="transmembrane region" description="Helical" evidence="1">
    <location>
        <begin position="51"/>
        <end position="75"/>
    </location>
</feature>
<keyword evidence="1" id="KW-0812">Transmembrane</keyword>
<dbReference type="GO" id="GO:0006673">
    <property type="term" value="P:inositol phosphoceramide metabolic process"/>
    <property type="evidence" value="ECO:0007669"/>
    <property type="project" value="InterPro"/>
</dbReference>
<dbReference type="STRING" id="1382522.W6MI17"/>
<evidence type="ECO:0000313" key="2">
    <source>
        <dbReference type="EMBL" id="CDK25493.1"/>
    </source>
</evidence>
<reference evidence="2" key="1">
    <citation type="submission" date="2013-12" db="EMBL/GenBank/DDBJ databases">
        <authorList>
            <person name="Genoscope - CEA"/>
        </authorList>
    </citation>
    <scope>NUCLEOTIDE SEQUENCE</scope>
    <source>
        <strain evidence="2">CBS 1993</strain>
    </source>
</reference>
<keyword evidence="1" id="KW-0472">Membrane</keyword>
<dbReference type="HOGENOM" id="CLU_103819_0_0_1"/>
<organism evidence="2 3">
    <name type="scientific">Kuraishia capsulata CBS 1993</name>
    <dbReference type="NCBI Taxonomy" id="1382522"/>
    <lineage>
        <taxon>Eukaryota</taxon>
        <taxon>Fungi</taxon>
        <taxon>Dikarya</taxon>
        <taxon>Ascomycota</taxon>
        <taxon>Saccharomycotina</taxon>
        <taxon>Pichiomycetes</taxon>
        <taxon>Pichiales</taxon>
        <taxon>Pichiaceae</taxon>
        <taxon>Kuraishia</taxon>
    </lineage>
</organism>
<dbReference type="GO" id="GO:0000139">
    <property type="term" value="C:Golgi membrane"/>
    <property type="evidence" value="ECO:0007669"/>
    <property type="project" value="TreeGrafter"/>
</dbReference>
<dbReference type="GO" id="GO:0070917">
    <property type="term" value="F:inositol phosphoceramide synthase regulator activity"/>
    <property type="evidence" value="ECO:0007669"/>
    <property type="project" value="InterPro"/>
</dbReference>
<keyword evidence="3" id="KW-1185">Reference proteome</keyword>
<evidence type="ECO:0000313" key="3">
    <source>
        <dbReference type="Proteomes" id="UP000019384"/>
    </source>
</evidence>
<dbReference type="AlphaFoldDB" id="W6MI17"/>
<protein>
    <submittedName>
        <fullName evidence="2">Uncharacterized protein</fullName>
    </submittedName>
</protein>
<dbReference type="InterPro" id="IPR013862">
    <property type="entry name" value="Kei1"/>
</dbReference>
<proteinExistence type="predicted"/>
<sequence length="228" mass="25589">MSGVFGLLSLFTGHPINFLQWLFYLASFIVIPVYCHGMLSLKKPRARHMSLISVVYMLDTIVGLFYTIYFAWLWFAEEDSDAASASTAYTGEKLARAVEEDVVALGPVNTNYVWDKVASNEAIRKAANDYIISPLVGRALSERGADLASQSASKGYELFVTVASSVGANVLRIYFTLVVLSFTKQLMRAAKFNNEREDTRLTSFSKLDKFLTTLELKSIRILNRIFSY</sequence>
<gene>
    <name evidence="2" type="ORF">KUCA_T00001463001</name>
</gene>
<dbReference type="PANTHER" id="PTHR28077">
    <property type="entry name" value="INOSITOL PHOSPHORYLCERAMIDE SYNTHASE REGULATORY SUBUNIT KEI1"/>
    <property type="match status" value="1"/>
</dbReference>
<dbReference type="PANTHER" id="PTHR28077:SF1">
    <property type="entry name" value="INOSITOL PHOSPHORYLCERAMIDE SYNTHASE REGULATORY SUBUNIT KEI1"/>
    <property type="match status" value="1"/>
</dbReference>
<dbReference type="OrthoDB" id="3338076at2759"/>
<dbReference type="GO" id="GO:0070916">
    <property type="term" value="C:inositol phosphoceramide synthase complex"/>
    <property type="evidence" value="ECO:0007669"/>
    <property type="project" value="TreeGrafter"/>
</dbReference>
<dbReference type="Pfam" id="PF08552">
    <property type="entry name" value="Kei1"/>
    <property type="match status" value="1"/>
</dbReference>
<dbReference type="RefSeq" id="XP_022457505.1">
    <property type="nucleotide sequence ID" value="XM_022603644.1"/>
</dbReference>
<keyword evidence="1" id="KW-1133">Transmembrane helix</keyword>
<name>W6MI17_9ASCO</name>
<dbReference type="Proteomes" id="UP000019384">
    <property type="component" value="Unassembled WGS sequence"/>
</dbReference>
<feature type="transmembrane region" description="Helical" evidence="1">
    <location>
        <begin position="18"/>
        <end position="39"/>
    </location>
</feature>